<evidence type="ECO:0000256" key="5">
    <source>
        <dbReference type="RuleBase" id="RU369052"/>
    </source>
</evidence>
<sequence>MYIVFIPISSCYAMLFRKGNSYGLTIVETETSYVETVAMDVPAAEHGGNCKCGANCTCVDCTCGY</sequence>
<reference evidence="6" key="1">
    <citation type="submission" date="2012-05" db="EMBL/GenBank/DDBJ databases">
        <authorList>
            <person name="Krishnakumar V."/>
            <person name="Cheung F."/>
            <person name="Xiao Y."/>
            <person name="Chan A."/>
            <person name="Moskal W.A."/>
            <person name="Town C.D."/>
        </authorList>
    </citation>
    <scope>NUCLEOTIDE SEQUENCE</scope>
</reference>
<dbReference type="PANTHER" id="PTHR33357:SF3">
    <property type="entry name" value="METALLOTHIONEIN-LIKE PROTEIN 3"/>
    <property type="match status" value="1"/>
</dbReference>
<evidence type="ECO:0000256" key="2">
    <source>
        <dbReference type="ARBA" id="ARBA00005802"/>
    </source>
</evidence>
<name>I3S2H6_LOTJA</name>
<proteinExistence type="evidence at transcript level"/>
<evidence type="ECO:0000256" key="4">
    <source>
        <dbReference type="ARBA" id="ARBA00022851"/>
    </source>
</evidence>
<comment type="similarity">
    <text evidence="2 5">Belongs to the metallothionein superfamily. Type 15 family.</text>
</comment>
<dbReference type="InterPro" id="IPR000347">
    <property type="entry name" value="Metalthion_15p"/>
</dbReference>
<evidence type="ECO:0000313" key="6">
    <source>
        <dbReference type="EMBL" id="AFK34468.1"/>
    </source>
</evidence>
<dbReference type="GO" id="GO:0005507">
    <property type="term" value="F:copper ion binding"/>
    <property type="evidence" value="ECO:0007669"/>
    <property type="project" value="InterPro"/>
</dbReference>
<dbReference type="InterPro" id="IPR044671">
    <property type="entry name" value="MT3"/>
</dbReference>
<dbReference type="AlphaFoldDB" id="I3S2H6"/>
<dbReference type="EMBL" id="BT134673">
    <property type="protein sequence ID" value="AFK34468.1"/>
    <property type="molecule type" value="mRNA"/>
</dbReference>
<organism evidence="6">
    <name type="scientific">Lotus japonicus</name>
    <name type="common">Lotus corniculatus var. japonicus</name>
    <dbReference type="NCBI Taxonomy" id="34305"/>
    <lineage>
        <taxon>Eukaryota</taxon>
        <taxon>Viridiplantae</taxon>
        <taxon>Streptophyta</taxon>
        <taxon>Embryophyta</taxon>
        <taxon>Tracheophyta</taxon>
        <taxon>Spermatophyta</taxon>
        <taxon>Magnoliopsida</taxon>
        <taxon>eudicotyledons</taxon>
        <taxon>Gunneridae</taxon>
        <taxon>Pentapetalae</taxon>
        <taxon>rosids</taxon>
        <taxon>fabids</taxon>
        <taxon>Fabales</taxon>
        <taxon>Fabaceae</taxon>
        <taxon>Papilionoideae</taxon>
        <taxon>50 kb inversion clade</taxon>
        <taxon>NPAAA clade</taxon>
        <taxon>Hologalegina</taxon>
        <taxon>robinioid clade</taxon>
        <taxon>Loteae</taxon>
        <taxon>Lotus</taxon>
    </lineage>
</organism>
<dbReference type="Pfam" id="PF01439">
    <property type="entry name" value="Metallothio_2"/>
    <property type="match status" value="1"/>
</dbReference>
<keyword evidence="4 5" id="KW-0480">Metal-thiolate cluster</keyword>
<dbReference type="GO" id="GO:0008270">
    <property type="term" value="F:zinc ion binding"/>
    <property type="evidence" value="ECO:0007669"/>
    <property type="project" value="InterPro"/>
</dbReference>
<protein>
    <recommendedName>
        <fullName evidence="5">Metallothionein-like protein</fullName>
    </recommendedName>
</protein>
<accession>I3S2H6</accession>
<keyword evidence="3 5" id="KW-0479">Metal-binding</keyword>
<evidence type="ECO:0000256" key="3">
    <source>
        <dbReference type="ARBA" id="ARBA00022723"/>
    </source>
</evidence>
<evidence type="ECO:0000256" key="1">
    <source>
        <dbReference type="ARBA" id="ARBA00002568"/>
    </source>
</evidence>
<dbReference type="GO" id="GO:0006878">
    <property type="term" value="P:intracellular copper ion homeostasis"/>
    <property type="evidence" value="ECO:0007669"/>
    <property type="project" value="InterPro"/>
</dbReference>
<comment type="function">
    <text evidence="1 5">Metallothioneins have a high content of cysteine residues that bind various heavy metals.</text>
</comment>
<dbReference type="PANTHER" id="PTHR33357">
    <property type="entry name" value="METALLOTHIONEIN-LIKE PROTEIN 3"/>
    <property type="match status" value="1"/>
</dbReference>